<dbReference type="AlphaFoldDB" id="A0A8A2UC61"/>
<dbReference type="KEGG" id="hlo:J0X27_01135"/>
<keyword evidence="2" id="KW-0812">Transmembrane</keyword>
<dbReference type="Pfam" id="PF26465">
    <property type="entry name" value="DUF8142"/>
    <property type="match status" value="1"/>
</dbReference>
<evidence type="ECO:0000259" key="3">
    <source>
        <dbReference type="Pfam" id="PF26465"/>
    </source>
</evidence>
<name>A0A8A2UC61_9EURY</name>
<protein>
    <recommendedName>
        <fullName evidence="3">DUF8142 domain-containing protein</fullName>
    </recommendedName>
</protein>
<dbReference type="InterPro" id="IPR058455">
    <property type="entry name" value="DUF8142"/>
</dbReference>
<accession>A0A8A2UC61</accession>
<keyword evidence="2" id="KW-1133">Transmembrane helix</keyword>
<evidence type="ECO:0000313" key="4">
    <source>
        <dbReference type="EMBL" id="QSW85478.1"/>
    </source>
</evidence>
<reference evidence="4 5" key="1">
    <citation type="journal article" date="2006" name="Int. J. Syst. Evol. Microbiol.">
        <title>Haloterrigena longa sp. nov. and Haloterrigena limicola sp. nov., extremely halophilic archaea isolated from a salt lake.</title>
        <authorList>
            <person name="Cui H.L."/>
            <person name="Tohty D."/>
            <person name="Zhou P.J."/>
            <person name="Liu S.J."/>
        </authorList>
    </citation>
    <scope>NUCLEOTIDE SEQUENCE [LARGE SCALE GENOMIC DNA]</scope>
    <source>
        <strain evidence="4 5">ABH32</strain>
    </source>
</reference>
<gene>
    <name evidence="4" type="ORF">J0X27_01135</name>
</gene>
<feature type="transmembrane region" description="Helical" evidence="2">
    <location>
        <begin position="54"/>
        <end position="73"/>
    </location>
</feature>
<keyword evidence="5" id="KW-1185">Reference proteome</keyword>
<evidence type="ECO:0000313" key="5">
    <source>
        <dbReference type="Proteomes" id="UP000663191"/>
    </source>
</evidence>
<evidence type="ECO:0000256" key="2">
    <source>
        <dbReference type="SAM" id="Phobius"/>
    </source>
</evidence>
<sequence>MVRGIDAPSMPGDPAASTAGTGDRRRAARYVAPCLALGLVNLGLLLGWGVDPLWAFAIVPPVVFLSGIGWVAFRYGIGERPADTEYEG</sequence>
<dbReference type="Proteomes" id="UP000663191">
    <property type="component" value="Chromosome"/>
</dbReference>
<evidence type="ECO:0000256" key="1">
    <source>
        <dbReference type="SAM" id="MobiDB-lite"/>
    </source>
</evidence>
<dbReference type="OrthoDB" id="178052at2157"/>
<feature type="transmembrane region" description="Helical" evidence="2">
    <location>
        <begin position="30"/>
        <end position="48"/>
    </location>
</feature>
<dbReference type="EMBL" id="CP071463">
    <property type="protein sequence ID" value="QSW85478.1"/>
    <property type="molecule type" value="Genomic_DNA"/>
</dbReference>
<proteinExistence type="predicted"/>
<feature type="domain" description="DUF8142" evidence="3">
    <location>
        <begin position="12"/>
        <end position="77"/>
    </location>
</feature>
<feature type="region of interest" description="Disordered" evidence="1">
    <location>
        <begin position="1"/>
        <end position="25"/>
    </location>
</feature>
<organism evidence="4 5">
    <name type="scientific">Natrinema longum</name>
    <dbReference type="NCBI Taxonomy" id="370324"/>
    <lineage>
        <taxon>Archaea</taxon>
        <taxon>Methanobacteriati</taxon>
        <taxon>Methanobacteriota</taxon>
        <taxon>Stenosarchaea group</taxon>
        <taxon>Halobacteria</taxon>
        <taxon>Halobacteriales</taxon>
        <taxon>Natrialbaceae</taxon>
        <taxon>Natrinema</taxon>
    </lineage>
</organism>
<keyword evidence="2" id="KW-0472">Membrane</keyword>